<keyword evidence="7 8" id="KW-0472">Membrane</keyword>
<dbReference type="STRING" id="1798375.A2773_02230"/>
<protein>
    <recommendedName>
        <fullName evidence="9">Glycosyltransferase RgtA/B/C/D-like domain-containing protein</fullName>
    </recommendedName>
</protein>
<organism evidence="10 11">
    <name type="scientific">Candidatus Gottesmanbacteria bacterium RIFCSPHIGHO2_01_FULL_39_10</name>
    <dbReference type="NCBI Taxonomy" id="1798375"/>
    <lineage>
        <taxon>Bacteria</taxon>
        <taxon>Candidatus Gottesmaniibacteriota</taxon>
    </lineage>
</organism>
<comment type="caution">
    <text evidence="10">The sequence shown here is derived from an EMBL/GenBank/DDBJ whole genome shotgun (WGS) entry which is preliminary data.</text>
</comment>
<keyword evidence="5 8" id="KW-0812">Transmembrane</keyword>
<feature type="transmembrane region" description="Helical" evidence="8">
    <location>
        <begin position="251"/>
        <end position="271"/>
    </location>
</feature>
<dbReference type="InterPro" id="IPR038731">
    <property type="entry name" value="RgtA/B/C-like"/>
</dbReference>
<gene>
    <name evidence="10" type="ORF">A2773_02230</name>
</gene>
<feature type="transmembrane region" description="Helical" evidence="8">
    <location>
        <begin position="328"/>
        <end position="349"/>
    </location>
</feature>
<name>A0A1F5ZR63_9BACT</name>
<accession>A0A1F5ZR63</accession>
<sequence length="482" mass="55830">MYRVVFLGVLLFLLLRLLSLAILPIFNDESIYMVWGGRLLEDWGAKTFISIDGKQIGTPIIYGFTQYLPFDPLISGRLINVLFSLITYFAIVTIYIKYLKGKNLFPLILLLTFNPYVLLYDRLAIPDSIITALYSLALLVVFRLRGKFQIWDSIILGAIIAIGWYVKSTILLFFMPLVFFYVFSFIKEKELRKQIVLSIVAVFLAFYVIILPHLEHPLYKKMQGRDIKRILSISEVMAFPIKNWLTNAKQIVMLILGYGTPLVFISMIFAIKRSLREFVLPVLFLIIPIFFELFFLNYIDARYLIVVSPLILLIAALYLDTSTLNKKVFSYITIGVVLISGVLIAFFPLKYYQAIQFIPVMKNDFSQYVTGWTSGYGVKEATDWLWNKSRERPMFVFIRDDSGNPEEGTVVYMRKNERVIVLPVGMLDELYKNKDRLILRDPRFYFVSRGTQMGGIESKVKLAVKFPKPLDPEYVGVYEIVR</sequence>
<feature type="transmembrane region" description="Helical" evidence="8">
    <location>
        <begin position="278"/>
        <end position="295"/>
    </location>
</feature>
<evidence type="ECO:0000256" key="2">
    <source>
        <dbReference type="ARBA" id="ARBA00022475"/>
    </source>
</evidence>
<evidence type="ECO:0000259" key="9">
    <source>
        <dbReference type="Pfam" id="PF13231"/>
    </source>
</evidence>
<keyword evidence="6 8" id="KW-1133">Transmembrane helix</keyword>
<evidence type="ECO:0000256" key="3">
    <source>
        <dbReference type="ARBA" id="ARBA00022676"/>
    </source>
</evidence>
<comment type="subcellular location">
    <subcellularLocation>
        <location evidence="1">Cell membrane</location>
        <topology evidence="1">Multi-pass membrane protein</topology>
    </subcellularLocation>
</comment>
<feature type="transmembrane region" description="Helical" evidence="8">
    <location>
        <begin position="78"/>
        <end position="96"/>
    </location>
</feature>
<dbReference type="GO" id="GO:0005886">
    <property type="term" value="C:plasma membrane"/>
    <property type="evidence" value="ECO:0007669"/>
    <property type="project" value="UniProtKB-SubCell"/>
</dbReference>
<feature type="transmembrane region" description="Helical" evidence="8">
    <location>
        <begin position="103"/>
        <end position="119"/>
    </location>
</feature>
<keyword evidence="2" id="KW-1003">Cell membrane</keyword>
<reference evidence="10 11" key="1">
    <citation type="journal article" date="2016" name="Nat. Commun.">
        <title>Thousands of microbial genomes shed light on interconnected biogeochemical processes in an aquifer system.</title>
        <authorList>
            <person name="Anantharaman K."/>
            <person name="Brown C.T."/>
            <person name="Hug L.A."/>
            <person name="Sharon I."/>
            <person name="Castelle C.J."/>
            <person name="Probst A.J."/>
            <person name="Thomas B.C."/>
            <person name="Singh A."/>
            <person name="Wilkins M.J."/>
            <person name="Karaoz U."/>
            <person name="Brodie E.L."/>
            <person name="Williams K.H."/>
            <person name="Hubbard S.S."/>
            <person name="Banfield J.F."/>
        </authorList>
    </citation>
    <scope>NUCLEOTIDE SEQUENCE [LARGE SCALE GENOMIC DNA]</scope>
</reference>
<evidence type="ECO:0000256" key="5">
    <source>
        <dbReference type="ARBA" id="ARBA00022692"/>
    </source>
</evidence>
<proteinExistence type="predicted"/>
<keyword evidence="4" id="KW-0808">Transferase</keyword>
<dbReference type="GO" id="GO:0016763">
    <property type="term" value="F:pentosyltransferase activity"/>
    <property type="evidence" value="ECO:0007669"/>
    <property type="project" value="TreeGrafter"/>
</dbReference>
<dbReference type="GO" id="GO:0009103">
    <property type="term" value="P:lipopolysaccharide biosynthetic process"/>
    <property type="evidence" value="ECO:0007669"/>
    <property type="project" value="UniProtKB-ARBA"/>
</dbReference>
<feature type="transmembrane region" description="Helical" evidence="8">
    <location>
        <begin position="154"/>
        <end position="183"/>
    </location>
</feature>
<evidence type="ECO:0000256" key="6">
    <source>
        <dbReference type="ARBA" id="ARBA00022989"/>
    </source>
</evidence>
<evidence type="ECO:0000256" key="8">
    <source>
        <dbReference type="SAM" id="Phobius"/>
    </source>
</evidence>
<feature type="domain" description="Glycosyltransferase RgtA/B/C/D-like" evidence="9">
    <location>
        <begin position="73"/>
        <end position="208"/>
    </location>
</feature>
<evidence type="ECO:0000256" key="7">
    <source>
        <dbReference type="ARBA" id="ARBA00023136"/>
    </source>
</evidence>
<dbReference type="AlphaFoldDB" id="A0A1F5ZR63"/>
<evidence type="ECO:0000313" key="10">
    <source>
        <dbReference type="EMBL" id="OGG14582.1"/>
    </source>
</evidence>
<feature type="transmembrane region" description="Helical" evidence="8">
    <location>
        <begin position="125"/>
        <end position="142"/>
    </location>
</feature>
<dbReference type="PANTHER" id="PTHR33908">
    <property type="entry name" value="MANNOSYLTRANSFERASE YKCB-RELATED"/>
    <property type="match status" value="1"/>
</dbReference>
<dbReference type="Proteomes" id="UP000177383">
    <property type="component" value="Unassembled WGS sequence"/>
</dbReference>
<feature type="transmembrane region" description="Helical" evidence="8">
    <location>
        <begin position="301"/>
        <end position="319"/>
    </location>
</feature>
<evidence type="ECO:0000256" key="1">
    <source>
        <dbReference type="ARBA" id="ARBA00004651"/>
    </source>
</evidence>
<dbReference type="Pfam" id="PF13231">
    <property type="entry name" value="PMT_2"/>
    <property type="match status" value="1"/>
</dbReference>
<dbReference type="InterPro" id="IPR050297">
    <property type="entry name" value="LipidA_mod_glycosyltrf_83"/>
</dbReference>
<feature type="transmembrane region" description="Helical" evidence="8">
    <location>
        <begin position="195"/>
        <end position="214"/>
    </location>
</feature>
<dbReference type="PANTHER" id="PTHR33908:SF11">
    <property type="entry name" value="MEMBRANE PROTEIN"/>
    <property type="match status" value="1"/>
</dbReference>
<keyword evidence="3" id="KW-0328">Glycosyltransferase</keyword>
<evidence type="ECO:0000256" key="4">
    <source>
        <dbReference type="ARBA" id="ARBA00022679"/>
    </source>
</evidence>
<dbReference type="EMBL" id="MFJE01000013">
    <property type="protein sequence ID" value="OGG14582.1"/>
    <property type="molecule type" value="Genomic_DNA"/>
</dbReference>
<evidence type="ECO:0000313" key="11">
    <source>
        <dbReference type="Proteomes" id="UP000177383"/>
    </source>
</evidence>